<dbReference type="PANTHER" id="PTHR30282">
    <property type="entry name" value="P-AMINOBENZOYL GLUTAMATE TRANSPORTER"/>
    <property type="match status" value="1"/>
</dbReference>
<feature type="transmembrane region" description="Helical" evidence="1">
    <location>
        <begin position="31"/>
        <end position="51"/>
    </location>
</feature>
<keyword evidence="1" id="KW-1133">Transmembrane helix</keyword>
<name>A0A1Z4LZI2_9CYAN</name>
<feature type="transmembrane region" description="Helical" evidence="1">
    <location>
        <begin position="144"/>
        <end position="160"/>
    </location>
</feature>
<dbReference type="PANTHER" id="PTHR30282:SF0">
    <property type="entry name" value="P-AMINOBENZOYL-GLUTAMATE TRANSPORT PROTEIN"/>
    <property type="match status" value="1"/>
</dbReference>
<feature type="transmembrane region" description="Helical" evidence="1">
    <location>
        <begin position="440"/>
        <end position="459"/>
    </location>
</feature>
<dbReference type="EMBL" id="AP018227">
    <property type="protein sequence ID" value="BAY86642.1"/>
    <property type="molecule type" value="Genomic_DNA"/>
</dbReference>
<evidence type="ECO:0000256" key="1">
    <source>
        <dbReference type="SAM" id="Phobius"/>
    </source>
</evidence>
<gene>
    <name evidence="2" type="ORF">NIES267_61530</name>
</gene>
<dbReference type="AlphaFoldDB" id="A0A1Z4LZI2"/>
<evidence type="ECO:0000313" key="3">
    <source>
        <dbReference type="Proteomes" id="UP000218418"/>
    </source>
</evidence>
<dbReference type="GO" id="GO:1902604">
    <property type="term" value="P:p-aminobenzoyl-glutamate transmembrane transport"/>
    <property type="evidence" value="ECO:0007669"/>
    <property type="project" value="InterPro"/>
</dbReference>
<feature type="transmembrane region" description="Helical" evidence="1">
    <location>
        <begin position="92"/>
        <end position="111"/>
    </location>
</feature>
<accession>A0A1Z4LZI2</accession>
<feature type="transmembrane region" description="Helical" evidence="1">
    <location>
        <begin position="410"/>
        <end position="428"/>
    </location>
</feature>
<dbReference type="Proteomes" id="UP000218418">
    <property type="component" value="Chromosome"/>
</dbReference>
<evidence type="ECO:0000313" key="2">
    <source>
        <dbReference type="EMBL" id="BAY86642.1"/>
    </source>
</evidence>
<feature type="transmembrane region" description="Helical" evidence="1">
    <location>
        <begin position="383"/>
        <end position="403"/>
    </location>
</feature>
<dbReference type="InterPro" id="IPR004697">
    <property type="entry name" value="AbgT"/>
</dbReference>
<feature type="transmembrane region" description="Helical" evidence="1">
    <location>
        <begin position="262"/>
        <end position="281"/>
    </location>
</feature>
<keyword evidence="3" id="KW-1185">Reference proteome</keyword>
<feature type="transmembrane region" description="Helical" evidence="1">
    <location>
        <begin position="471"/>
        <end position="496"/>
    </location>
</feature>
<reference evidence="2 3" key="1">
    <citation type="submission" date="2017-06" db="EMBL/GenBank/DDBJ databases">
        <title>Genome sequencing of cyanobaciteial culture collection at National Institute for Environmental Studies (NIES).</title>
        <authorList>
            <person name="Hirose Y."/>
            <person name="Shimura Y."/>
            <person name="Fujisawa T."/>
            <person name="Nakamura Y."/>
            <person name="Kawachi M."/>
        </authorList>
    </citation>
    <scope>NUCLEOTIDE SEQUENCE [LARGE SCALE GENOMIC DNA]</scope>
    <source>
        <strain evidence="2 3">NIES-267</strain>
    </source>
</reference>
<feature type="transmembrane region" description="Helical" evidence="1">
    <location>
        <begin position="118"/>
        <end position="138"/>
    </location>
</feature>
<dbReference type="GO" id="GO:0015558">
    <property type="term" value="F:secondary active p-aminobenzoyl-glutamate transmembrane transporter activity"/>
    <property type="evidence" value="ECO:0007669"/>
    <property type="project" value="InterPro"/>
</dbReference>
<sequence>MTNRTQRNKPSLIDKSLAFIEKIGNQLPDPITLFFILCIIVVLVSAIASSLNVSVVNPSNDKTIAAVSLLTPEGIRKIFTEAVNNFTGFKPLGTVLVAMLGVGVAESTGLLSALLKQIVLIAPGRFICPVVVFAGVIGNIASDAGYVVLVPLGAVIFLAFRRHPLAGIAAAFAGVSGGYSANLIINPLDPLLAGLSQSAAQVIKPDYQVNATANYYFMIVSTFFITLIAWFVTEKIIEPRLGNYDQGEDIPMQTLTPSERKGLRWAGFSLLIFAAFIAALVLPPQGILRDPKTFSIIPSPFIDSIVIIIALAFLIPGIVYGKFSGKISSDRDVANALGDSMAAMGYYIALAFISAQFIAYFSWSNLGLILAVNGANFLKATGITGVPLMLMFIVVSMLINLFVGSASAKWAIMAPIFIPMFMLVGYSPELTQAAYRIGDSSTNIITPLMPYFPVVVAFGQRYDKNLKIGTLISLMLPYSVAFLIGWAILFVIWFVFKLPLGPGAVSIIN</sequence>
<protein>
    <recommendedName>
        <fullName evidence="4">AbgT transporter</fullName>
    </recommendedName>
</protein>
<keyword evidence="1" id="KW-0472">Membrane</keyword>
<dbReference type="Pfam" id="PF03806">
    <property type="entry name" value="ABG_transport"/>
    <property type="match status" value="1"/>
</dbReference>
<feature type="transmembrane region" description="Helical" evidence="1">
    <location>
        <begin position="301"/>
        <end position="323"/>
    </location>
</feature>
<dbReference type="OrthoDB" id="3314392at2"/>
<evidence type="ECO:0008006" key="4">
    <source>
        <dbReference type="Google" id="ProtNLM"/>
    </source>
</evidence>
<keyword evidence="1" id="KW-0812">Transmembrane</keyword>
<feature type="transmembrane region" description="Helical" evidence="1">
    <location>
        <begin position="215"/>
        <end position="233"/>
    </location>
</feature>
<feature type="transmembrane region" description="Helical" evidence="1">
    <location>
        <begin position="344"/>
        <end position="363"/>
    </location>
</feature>
<feature type="transmembrane region" description="Helical" evidence="1">
    <location>
        <begin position="165"/>
        <end position="185"/>
    </location>
</feature>
<organism evidence="2 3">
    <name type="scientific">Calothrix parasitica NIES-267</name>
    <dbReference type="NCBI Taxonomy" id="1973488"/>
    <lineage>
        <taxon>Bacteria</taxon>
        <taxon>Bacillati</taxon>
        <taxon>Cyanobacteriota</taxon>
        <taxon>Cyanophyceae</taxon>
        <taxon>Nostocales</taxon>
        <taxon>Calotrichaceae</taxon>
        <taxon>Calothrix</taxon>
    </lineage>
</organism>
<proteinExistence type="predicted"/>